<comment type="subcellular location">
    <subcellularLocation>
        <location evidence="1">Chromosome</location>
        <location evidence="1">Centromere</location>
        <location evidence="1">Kinetochore</location>
    </subcellularLocation>
</comment>
<dbReference type="GO" id="GO:0004672">
    <property type="term" value="F:protein kinase activity"/>
    <property type="evidence" value="ECO:0007669"/>
    <property type="project" value="InterPro"/>
</dbReference>
<dbReference type="SMART" id="SM00220">
    <property type="entry name" value="S_TKc"/>
    <property type="match status" value="1"/>
</dbReference>
<evidence type="ECO:0000256" key="3">
    <source>
        <dbReference type="ARBA" id="ARBA00022838"/>
    </source>
</evidence>
<comment type="caution">
    <text evidence="6">The sequence shown here is derived from an EMBL/GenBank/DDBJ whole genome shotgun (WGS) entry which is preliminary data.</text>
</comment>
<dbReference type="Pfam" id="PF00069">
    <property type="entry name" value="Pkinase"/>
    <property type="match status" value="1"/>
</dbReference>
<keyword evidence="2" id="KW-0158">Chromosome</keyword>
<keyword evidence="4" id="KW-0137">Centromere</keyword>
<evidence type="ECO:0000256" key="4">
    <source>
        <dbReference type="ARBA" id="ARBA00023328"/>
    </source>
</evidence>
<dbReference type="InterPro" id="IPR015661">
    <property type="entry name" value="Bub1/Mad3"/>
</dbReference>
<dbReference type="Proteomes" id="UP000092321">
    <property type="component" value="Unassembled WGS sequence"/>
</dbReference>
<dbReference type="GO" id="GO:0007094">
    <property type="term" value="P:mitotic spindle assembly checkpoint signaling"/>
    <property type="evidence" value="ECO:0007669"/>
    <property type="project" value="InterPro"/>
</dbReference>
<dbReference type="Gene3D" id="1.10.510.10">
    <property type="entry name" value="Transferase(Phosphotransferase) domain 1"/>
    <property type="match status" value="1"/>
</dbReference>
<keyword evidence="6" id="KW-0418">Kinase</keyword>
<accession>A0A1B7TJ52</accession>
<dbReference type="PROSITE" id="PS00108">
    <property type="entry name" value="PROTEIN_KINASE_ST"/>
    <property type="match status" value="1"/>
</dbReference>
<gene>
    <name evidence="6" type="ORF">HANVADRAFT_46961</name>
</gene>
<keyword evidence="7" id="KW-1185">Reference proteome</keyword>
<evidence type="ECO:0000259" key="5">
    <source>
        <dbReference type="PROSITE" id="PS50011"/>
    </source>
</evidence>
<dbReference type="InterPro" id="IPR011009">
    <property type="entry name" value="Kinase-like_dom_sf"/>
</dbReference>
<dbReference type="InterPro" id="IPR000719">
    <property type="entry name" value="Prot_kinase_dom"/>
</dbReference>
<keyword evidence="3" id="KW-0995">Kinetochore</keyword>
<sequence>MIERLLINEKHAMSQKLSILGLSLKNNFDDPLVCKNLISSFIVSFIPSVKEDREIINQLIRYIEIYLTNDSFKFDTFMQILDFNIGLNNFRIITRVCKMLEGINENPLEFLKEHRLFLKANGNISKTILECIDQLIRKYDSPSFKSQLRRQKRELLNKSETEKEVNIKKRKIDKPSPIVSLVSDDEQEEEVEKNTANFIDLTVSSNKKILSNDFASTSIISKNLNLNGNKSFTKNNNFIDIKEKNEFPEKQTKQEIRNIDSFFKTLKMEKTNNLCSNEDFENNIVTNESVDMNNFKINKLNNNIEKNFLNTEIHKKDSFDLAIAGNEGIITKSFIFDSIQQQQTYDKTNINGLIIKTLENTNPPNQLTIEFLNAAENINFNEKIQTSFSNSNIINQAIIFKQKSKEQNSNKSNQILSTKNSFSSPKMKIKNVISESDEVKLTSTNIDTSPEPDYFEFHDTNLQFQLLYSTKDIKMRSHINKVFENGYVKFNKDQKLFQILTKLMKMKDSNKNPNEEVLLDNKKYKIQKQLGAGGFGVVYLATVGSAKKNLFSKAVKFQNCNCDWEFYISRTIVSRFAEKINSKDRKNRTPFWSDCLKNIANPNKAITFKDHSILVMNYIPTFTLLELSNFIKTDVGGLRSESSRDLIATYYTIQLLKTIEALHSIDIIHGDLKADNCMIRSESSKPDKIPSMLGNYSEKGQNGWNERGIFLIDFGKSMDMRLFDDGNNTKFIHNLEKTDEQDCPEIRNMNPFNYEIDYYGIAAISHTLLFCDYIETRKLKQNGANTDGKYMYELKRKVPRVSRDLWPNFFDTFINSKMHSSEQWPMIDVLQTFRHRFEQRILNNYKLHILIKEIEESMKK</sequence>
<dbReference type="SUPFAM" id="SSF56112">
    <property type="entry name" value="Protein kinase-like (PK-like)"/>
    <property type="match status" value="1"/>
</dbReference>
<dbReference type="EMBL" id="LXPE01000002">
    <property type="protein sequence ID" value="OBA28764.1"/>
    <property type="molecule type" value="Genomic_DNA"/>
</dbReference>
<dbReference type="GO" id="GO:0005524">
    <property type="term" value="F:ATP binding"/>
    <property type="evidence" value="ECO:0007669"/>
    <property type="project" value="InterPro"/>
</dbReference>
<evidence type="ECO:0000313" key="6">
    <source>
        <dbReference type="EMBL" id="OBA28764.1"/>
    </source>
</evidence>
<dbReference type="PANTHER" id="PTHR14030">
    <property type="entry name" value="MITOTIC CHECKPOINT SERINE/THREONINE-PROTEIN KINASE BUB1"/>
    <property type="match status" value="1"/>
</dbReference>
<feature type="domain" description="Protein kinase" evidence="5">
    <location>
        <begin position="524"/>
        <end position="860"/>
    </location>
</feature>
<dbReference type="GO" id="GO:0000776">
    <property type="term" value="C:kinetochore"/>
    <property type="evidence" value="ECO:0007669"/>
    <property type="project" value="UniProtKB-KW"/>
</dbReference>
<dbReference type="PROSITE" id="PS50011">
    <property type="entry name" value="PROTEIN_KINASE_DOM"/>
    <property type="match status" value="1"/>
</dbReference>
<name>A0A1B7TJ52_9ASCO</name>
<evidence type="ECO:0000256" key="1">
    <source>
        <dbReference type="ARBA" id="ARBA00004629"/>
    </source>
</evidence>
<reference evidence="7" key="1">
    <citation type="journal article" date="2016" name="Proc. Natl. Acad. Sci. U.S.A.">
        <title>Comparative genomics of biotechnologically important yeasts.</title>
        <authorList>
            <person name="Riley R."/>
            <person name="Haridas S."/>
            <person name="Wolfe K.H."/>
            <person name="Lopes M.R."/>
            <person name="Hittinger C.T."/>
            <person name="Goeker M."/>
            <person name="Salamov A.A."/>
            <person name="Wisecaver J.H."/>
            <person name="Long T.M."/>
            <person name="Calvey C.H."/>
            <person name="Aerts A.L."/>
            <person name="Barry K.W."/>
            <person name="Choi C."/>
            <person name="Clum A."/>
            <person name="Coughlan A.Y."/>
            <person name="Deshpande S."/>
            <person name="Douglass A.P."/>
            <person name="Hanson S.J."/>
            <person name="Klenk H.-P."/>
            <person name="LaButti K.M."/>
            <person name="Lapidus A."/>
            <person name="Lindquist E.A."/>
            <person name="Lipzen A.M."/>
            <person name="Meier-Kolthoff J.P."/>
            <person name="Ohm R.A."/>
            <person name="Otillar R.P."/>
            <person name="Pangilinan J.L."/>
            <person name="Peng Y."/>
            <person name="Rokas A."/>
            <person name="Rosa C.A."/>
            <person name="Scheuner C."/>
            <person name="Sibirny A.A."/>
            <person name="Slot J.C."/>
            <person name="Stielow J.B."/>
            <person name="Sun H."/>
            <person name="Kurtzman C.P."/>
            <person name="Blackwell M."/>
            <person name="Grigoriev I.V."/>
            <person name="Jeffries T.W."/>
        </authorList>
    </citation>
    <scope>NUCLEOTIDE SEQUENCE [LARGE SCALE GENOMIC DNA]</scope>
    <source>
        <strain evidence="7">NRRL Y-1626</strain>
    </source>
</reference>
<proteinExistence type="predicted"/>
<evidence type="ECO:0000313" key="7">
    <source>
        <dbReference type="Proteomes" id="UP000092321"/>
    </source>
</evidence>
<dbReference type="OrthoDB" id="248495at2759"/>
<dbReference type="InterPro" id="IPR008271">
    <property type="entry name" value="Ser/Thr_kinase_AS"/>
</dbReference>
<protein>
    <submittedName>
        <fullName evidence="6">Kinase-like protein</fullName>
    </submittedName>
</protein>
<dbReference type="AlphaFoldDB" id="A0A1B7TJ52"/>
<keyword evidence="6" id="KW-0808">Transferase</keyword>
<organism evidence="6 7">
    <name type="scientific">Hanseniaspora valbyensis NRRL Y-1626</name>
    <dbReference type="NCBI Taxonomy" id="766949"/>
    <lineage>
        <taxon>Eukaryota</taxon>
        <taxon>Fungi</taxon>
        <taxon>Dikarya</taxon>
        <taxon>Ascomycota</taxon>
        <taxon>Saccharomycotina</taxon>
        <taxon>Saccharomycetes</taxon>
        <taxon>Saccharomycodales</taxon>
        <taxon>Saccharomycodaceae</taxon>
        <taxon>Hanseniaspora</taxon>
    </lineage>
</organism>
<evidence type="ECO:0000256" key="2">
    <source>
        <dbReference type="ARBA" id="ARBA00022454"/>
    </source>
</evidence>